<dbReference type="InterPro" id="IPR024654">
    <property type="entry name" value="Calcineurin-like_PHP_lpxH"/>
</dbReference>
<dbReference type="KEGG" id="ril:CRIB_2277"/>
<evidence type="ECO:0000313" key="5">
    <source>
        <dbReference type="Proteomes" id="UP000245622"/>
    </source>
</evidence>
<dbReference type="InterPro" id="IPR000979">
    <property type="entry name" value="Phosphodiesterase_MJ0936/Vps29"/>
</dbReference>
<dbReference type="NCBIfam" id="TIGR00040">
    <property type="entry name" value="yfcE"/>
    <property type="match status" value="1"/>
</dbReference>
<keyword evidence="5" id="KW-1185">Reference proteome</keyword>
<dbReference type="Pfam" id="PF12850">
    <property type="entry name" value="Metallophos_2"/>
    <property type="match status" value="1"/>
</dbReference>
<dbReference type="PANTHER" id="PTHR11124">
    <property type="entry name" value="VACUOLAR SORTING PROTEIN VPS29"/>
    <property type="match status" value="1"/>
</dbReference>
<dbReference type="EC" id="3.1.4.-" evidence="2"/>
<dbReference type="RefSeq" id="WP_180702367.1">
    <property type="nucleotide sequence ID" value="NZ_CAOWGD010000006.1"/>
</dbReference>
<dbReference type="Proteomes" id="UP000245622">
    <property type="component" value="Chromosome 1"/>
</dbReference>
<sequence length="167" mass="19348">MIGLISDTHGLLREEVVYNLSNCNLIIHTGDIGKIEVIEGLEKIAKVEFIRGNCDKDKSIAKDEKIIDIYNIRIYLVHDISKVNIDLKEENIDIVVYGHSHKSNIYEDKGILYINPGSVGPRRFNLPISMAKLKRLDNERCYDSLELIDKNIYRYKYYEVEFISIVI</sequence>
<name>A0A1V1I428_9FIRM</name>
<reference evidence="4 5" key="1">
    <citation type="submission" date="2014-04" db="EMBL/GenBank/DDBJ databases">
        <authorList>
            <person name="Hornung B.V."/>
        </authorList>
    </citation>
    <scope>NUCLEOTIDE SEQUENCE [LARGE SCALE GENOMIC DNA]</scope>
    <source>
        <strain evidence="4 5">CRIB</strain>
    </source>
</reference>
<evidence type="ECO:0000259" key="3">
    <source>
        <dbReference type="Pfam" id="PF12850"/>
    </source>
</evidence>
<comment type="similarity">
    <text evidence="1 2">Belongs to the metallophosphoesterase superfamily. YfcE family.</text>
</comment>
<dbReference type="GO" id="GO:0046872">
    <property type="term" value="F:metal ion binding"/>
    <property type="evidence" value="ECO:0007669"/>
    <property type="project" value="UniProtKB-KW"/>
</dbReference>
<evidence type="ECO:0000313" key="4">
    <source>
        <dbReference type="EMBL" id="CED94877.1"/>
    </source>
</evidence>
<keyword evidence="2" id="KW-0479">Metal-binding</keyword>
<proteinExistence type="inferred from homology"/>
<dbReference type="EMBL" id="LN555523">
    <property type="protein sequence ID" value="CED94877.1"/>
    <property type="molecule type" value="Genomic_DNA"/>
</dbReference>
<dbReference type="InterPro" id="IPR029052">
    <property type="entry name" value="Metallo-depent_PP-like"/>
</dbReference>
<evidence type="ECO:0000256" key="1">
    <source>
        <dbReference type="ARBA" id="ARBA00008950"/>
    </source>
</evidence>
<feature type="domain" description="Calcineurin-like phosphoesterase" evidence="3">
    <location>
        <begin position="2"/>
        <end position="133"/>
    </location>
</feature>
<dbReference type="SUPFAM" id="SSF56300">
    <property type="entry name" value="Metallo-dependent phosphatases"/>
    <property type="match status" value="1"/>
</dbReference>
<dbReference type="GO" id="GO:0016787">
    <property type="term" value="F:hydrolase activity"/>
    <property type="evidence" value="ECO:0007669"/>
    <property type="project" value="UniProtKB-UniRule"/>
</dbReference>
<dbReference type="GeneID" id="82206313"/>
<dbReference type="Gene3D" id="3.60.21.10">
    <property type="match status" value="1"/>
</dbReference>
<protein>
    <recommendedName>
        <fullName evidence="2">Phosphoesterase</fullName>
        <ecNumber evidence="2">3.1.4.-</ecNumber>
    </recommendedName>
</protein>
<accession>A0A1V1I428</accession>
<evidence type="ECO:0000256" key="2">
    <source>
        <dbReference type="RuleBase" id="RU362039"/>
    </source>
</evidence>
<organism evidence="4 5">
    <name type="scientific">Romboutsia ilealis</name>
    <dbReference type="NCBI Taxonomy" id="1115758"/>
    <lineage>
        <taxon>Bacteria</taxon>
        <taxon>Bacillati</taxon>
        <taxon>Bacillota</taxon>
        <taxon>Clostridia</taxon>
        <taxon>Peptostreptococcales</taxon>
        <taxon>Peptostreptococcaceae</taxon>
        <taxon>Romboutsia</taxon>
    </lineage>
</organism>
<dbReference type="AlphaFoldDB" id="A0A1V1I428"/>
<comment type="cofactor">
    <cofactor evidence="2">
        <name>a divalent metal cation</name>
        <dbReference type="ChEBI" id="CHEBI:60240"/>
    </cofactor>
</comment>
<gene>
    <name evidence="4" type="ORF">CRIB_2277</name>
</gene>